<keyword evidence="4 10" id="KW-0521">NADP</keyword>
<protein>
    <recommendedName>
        <fullName evidence="10 12">Glyceraldehyde-3-phosphate dehydrogenase</fullName>
        <shortName evidence="10">GAPDH</shortName>
        <ecNumber evidence="10 12">1.2.1.59</ecNumber>
    </recommendedName>
    <alternativeName>
        <fullName evidence="10">NAD(P)-dependent glyceraldehyde-3-phosphate dehydrogenase</fullName>
    </alternativeName>
</protein>
<dbReference type="InterPro" id="IPR020830">
    <property type="entry name" value="GlycerAld_3-P_DH_AS"/>
</dbReference>
<dbReference type="GO" id="GO:0051287">
    <property type="term" value="F:NAD binding"/>
    <property type="evidence" value="ECO:0007669"/>
    <property type="project" value="UniProtKB-UniRule"/>
</dbReference>
<evidence type="ECO:0000256" key="6">
    <source>
        <dbReference type="ARBA" id="ARBA00023027"/>
    </source>
</evidence>
<feature type="binding site" evidence="10">
    <location>
        <position position="111"/>
    </location>
    <ligand>
        <name>NAD(+)</name>
        <dbReference type="ChEBI" id="CHEBI:57540"/>
    </ligand>
</feature>
<feature type="domain" description="Glyceraldehyde 3-phosphate dehydrogenase NAD(P) binding" evidence="13">
    <location>
        <begin position="3"/>
        <end position="141"/>
    </location>
</feature>
<evidence type="ECO:0000256" key="1">
    <source>
        <dbReference type="ARBA" id="ARBA00004869"/>
    </source>
</evidence>
<keyword evidence="10 12" id="KW-0963">Cytoplasm</keyword>
<dbReference type="InterPro" id="IPR036291">
    <property type="entry name" value="NAD(P)-bd_dom_sf"/>
</dbReference>
<dbReference type="Pfam" id="PF01113">
    <property type="entry name" value="DapB_N"/>
    <property type="match status" value="1"/>
</dbReference>
<proteinExistence type="inferred from homology"/>
<name>A0A075FJG0_9ARCH</name>
<evidence type="ECO:0000313" key="14">
    <source>
        <dbReference type="EMBL" id="AIE91429.1"/>
    </source>
</evidence>
<evidence type="ECO:0000256" key="4">
    <source>
        <dbReference type="ARBA" id="ARBA00022857"/>
    </source>
</evidence>
<evidence type="ECO:0000256" key="8">
    <source>
        <dbReference type="ARBA" id="ARBA00048067"/>
    </source>
</evidence>
<dbReference type="Gene3D" id="3.40.50.720">
    <property type="entry name" value="NAD(P)-binding Rossmann-like Domain"/>
    <property type="match status" value="1"/>
</dbReference>
<dbReference type="InterPro" id="IPR006436">
    <property type="entry name" value="Glyceraldehyde-3-P_DH_2_arc"/>
</dbReference>
<evidence type="ECO:0000256" key="3">
    <source>
        <dbReference type="ARBA" id="ARBA00011881"/>
    </source>
</evidence>
<evidence type="ECO:0000256" key="11">
    <source>
        <dbReference type="PIRSR" id="PIRSR000149-1"/>
    </source>
</evidence>
<evidence type="ECO:0000256" key="2">
    <source>
        <dbReference type="ARBA" id="ARBA00007406"/>
    </source>
</evidence>
<dbReference type="GO" id="GO:0006096">
    <property type="term" value="P:glycolytic process"/>
    <property type="evidence" value="ECO:0007669"/>
    <property type="project" value="UniProtKB-UniRule"/>
</dbReference>
<evidence type="ECO:0000259" key="13">
    <source>
        <dbReference type="SMART" id="SM00846"/>
    </source>
</evidence>
<gene>
    <name evidence="14" type="primary">gap2</name>
    <name evidence="10" type="synonym">gap</name>
</gene>
<dbReference type="GO" id="GO:0047100">
    <property type="term" value="F:glyceraldehyde-3-phosphate dehydrogenase (NADP+) (phosphorylating) activity"/>
    <property type="evidence" value="ECO:0007669"/>
    <property type="project" value="RHEA"/>
</dbReference>
<feature type="binding site" evidence="10">
    <location>
        <begin position="194"/>
        <end position="195"/>
    </location>
    <ligand>
        <name>D-glyceraldehyde 3-phosphate</name>
        <dbReference type="ChEBI" id="CHEBI:59776"/>
    </ligand>
</feature>
<comment type="catalytic activity">
    <reaction evidence="9 10 12">
        <text>D-glyceraldehyde 3-phosphate + phosphate + NAD(+) = (2R)-3-phospho-glyceroyl phosphate + NADH + H(+)</text>
        <dbReference type="Rhea" id="RHEA:10300"/>
        <dbReference type="ChEBI" id="CHEBI:15378"/>
        <dbReference type="ChEBI" id="CHEBI:43474"/>
        <dbReference type="ChEBI" id="CHEBI:57540"/>
        <dbReference type="ChEBI" id="CHEBI:57604"/>
        <dbReference type="ChEBI" id="CHEBI:57945"/>
        <dbReference type="ChEBI" id="CHEBI:59776"/>
        <dbReference type="EC" id="1.2.1.59"/>
    </reaction>
</comment>
<evidence type="ECO:0000256" key="10">
    <source>
        <dbReference type="HAMAP-Rule" id="MF_00559"/>
    </source>
</evidence>
<dbReference type="GO" id="GO:0005737">
    <property type="term" value="C:cytoplasm"/>
    <property type="evidence" value="ECO:0007669"/>
    <property type="project" value="UniProtKB-SubCell"/>
</dbReference>
<keyword evidence="5 10" id="KW-0560">Oxidoreductase</keyword>
<dbReference type="SUPFAM" id="SSF51735">
    <property type="entry name" value="NAD(P)-binding Rossmann-fold domains"/>
    <property type="match status" value="1"/>
</dbReference>
<accession>A0A075FJG0</accession>
<comment type="similarity">
    <text evidence="2 10 12">Belongs to the glyceraldehyde-3-phosphate dehydrogenase family.</text>
</comment>
<reference evidence="14" key="1">
    <citation type="journal article" date="2014" name="Genome Biol. Evol.">
        <title>Pangenome evidence for extensive interdomain horizontal transfer affecting lineage core and shell genes in uncultured planktonic thaumarchaeota and euryarchaeota.</title>
        <authorList>
            <person name="Deschamps P."/>
            <person name="Zivanovic Y."/>
            <person name="Moreira D."/>
            <person name="Rodriguez-Valera F."/>
            <person name="Lopez-Garcia P."/>
        </authorList>
    </citation>
    <scope>NUCLEOTIDE SEQUENCE</scope>
</reference>
<dbReference type="SUPFAM" id="SSF55347">
    <property type="entry name" value="Glyceraldehyde-3-phosphate dehydrogenase-like, C-terminal domain"/>
    <property type="match status" value="1"/>
</dbReference>
<feature type="binding site" evidence="10">
    <location>
        <position position="301"/>
    </location>
    <ligand>
        <name>NAD(+)</name>
        <dbReference type="ChEBI" id="CHEBI:57540"/>
    </ligand>
</feature>
<dbReference type="Pfam" id="PF02800">
    <property type="entry name" value="Gp_dh_C"/>
    <property type="match status" value="1"/>
</dbReference>
<sequence>MSIKVGINGFGVIGRRVAYAVNKQEDMELVGVGKTSPDYKAKIGIEKGFNFFVPENSHKEKFDKAGFKVAGSIDELIEQSDVIVDATPGSLGEMYREKYINAKTPALFQGGESKDLAEVSFVAQCNYEKSNGKNVVRVVSCNTTGLSRVLGSIDNAHDISKVTSVIARRAVDPDVPKGMVDSVSLDPVSVPSHHGPDVATILPDLDIVTMAIKIPTTHNHVHSLIVDLNTSATPDAIIDTLKNTPRVMLVSSKNGVKSTAHTFDLGRELGRDRGDVYESMVWEDSITVIGNRAYMYMAVAQEAIVLPENVDAIRAVLNTASREESIKKTNDSLCIAGPTS</sequence>
<dbReference type="GO" id="GO:0050661">
    <property type="term" value="F:NADP binding"/>
    <property type="evidence" value="ECO:0007669"/>
    <property type="project" value="UniProtKB-UniRule"/>
</dbReference>
<dbReference type="HAMAP" id="MF_00559">
    <property type="entry name" value="G3P_dehdrog_arch"/>
    <property type="match status" value="1"/>
</dbReference>
<organism evidence="14">
    <name type="scientific">uncultured marine thaumarchaeote AD1000_11_E10</name>
    <dbReference type="NCBI Taxonomy" id="1455890"/>
    <lineage>
        <taxon>Archaea</taxon>
        <taxon>Nitrososphaerota</taxon>
        <taxon>environmental samples</taxon>
    </lineage>
</organism>
<dbReference type="PROSITE" id="PS00071">
    <property type="entry name" value="GAPDH"/>
    <property type="match status" value="1"/>
</dbReference>
<dbReference type="InterPro" id="IPR020831">
    <property type="entry name" value="GlycerAld/Erythrose_P_DH"/>
</dbReference>
<dbReference type="CDD" id="cd02278">
    <property type="entry name" value="GAPDH_II_N"/>
    <property type="match status" value="1"/>
</dbReference>
<evidence type="ECO:0000256" key="7">
    <source>
        <dbReference type="ARBA" id="ARBA00023152"/>
    </source>
</evidence>
<comment type="subcellular location">
    <subcellularLocation>
        <location evidence="10 12">Cytoplasm</location>
    </subcellularLocation>
</comment>
<dbReference type="InterPro" id="IPR020828">
    <property type="entry name" value="GlycerAld_3-P_DH_NAD(P)-bd"/>
</dbReference>
<dbReference type="UniPathway" id="UPA00109">
    <property type="reaction ID" value="UER00184"/>
</dbReference>
<evidence type="ECO:0000256" key="9">
    <source>
        <dbReference type="ARBA" id="ARBA00048853"/>
    </source>
</evidence>
<dbReference type="CDD" id="cd18127">
    <property type="entry name" value="GAPDH_II_C"/>
    <property type="match status" value="1"/>
</dbReference>
<dbReference type="EMBL" id="KF900338">
    <property type="protein sequence ID" value="AIE91429.1"/>
    <property type="molecule type" value="Genomic_DNA"/>
</dbReference>
<dbReference type="InterPro" id="IPR000846">
    <property type="entry name" value="DapB_N"/>
</dbReference>
<dbReference type="GO" id="GO:0009089">
    <property type="term" value="P:lysine biosynthetic process via diaminopimelate"/>
    <property type="evidence" value="ECO:0007669"/>
    <property type="project" value="InterPro"/>
</dbReference>
<dbReference type="GO" id="GO:0004365">
    <property type="term" value="F:glyceraldehyde-3-phosphate dehydrogenase (NAD+) (phosphorylating) activity"/>
    <property type="evidence" value="ECO:0007669"/>
    <property type="project" value="UniProtKB-UniRule"/>
</dbReference>
<keyword evidence="6 10" id="KW-0520">NAD</keyword>
<dbReference type="SMART" id="SM00846">
    <property type="entry name" value="Gp_dh_N"/>
    <property type="match status" value="1"/>
</dbReference>
<dbReference type="GO" id="GO:0008839">
    <property type="term" value="F:4-hydroxy-tetrahydrodipicolinate reductase"/>
    <property type="evidence" value="ECO:0007669"/>
    <property type="project" value="InterPro"/>
</dbReference>
<dbReference type="NCBIfam" id="NF003251">
    <property type="entry name" value="PRK04207.1"/>
    <property type="match status" value="1"/>
</dbReference>
<dbReference type="NCBIfam" id="TIGR01546">
    <property type="entry name" value="GAPDH-II_archae"/>
    <property type="match status" value="1"/>
</dbReference>
<feature type="active site" description="Nucleophile" evidence="10 11">
    <location>
        <position position="141"/>
    </location>
</feature>
<comment type="subunit">
    <text evidence="3 10 12">Homotetramer.</text>
</comment>
<dbReference type="InterPro" id="IPR020829">
    <property type="entry name" value="GlycerAld_3-P_DH_cat"/>
</dbReference>
<comment type="catalytic activity">
    <reaction evidence="8 10 12">
        <text>D-glyceraldehyde 3-phosphate + phosphate + NADP(+) = (2R)-3-phospho-glyceroyl phosphate + NADPH + H(+)</text>
        <dbReference type="Rhea" id="RHEA:10296"/>
        <dbReference type="ChEBI" id="CHEBI:15378"/>
        <dbReference type="ChEBI" id="CHEBI:43474"/>
        <dbReference type="ChEBI" id="CHEBI:57604"/>
        <dbReference type="ChEBI" id="CHEBI:57783"/>
        <dbReference type="ChEBI" id="CHEBI:58349"/>
        <dbReference type="ChEBI" id="CHEBI:59776"/>
        <dbReference type="EC" id="1.2.1.59"/>
    </reaction>
</comment>
<dbReference type="Gene3D" id="3.30.360.10">
    <property type="entry name" value="Dihydrodipicolinate Reductase, domain 2"/>
    <property type="match status" value="1"/>
</dbReference>
<feature type="binding site" evidence="10">
    <location>
        <position position="169"/>
    </location>
    <ligand>
        <name>NAD(+)</name>
        <dbReference type="ChEBI" id="CHEBI:57540"/>
    </ligand>
</feature>
<keyword evidence="7 10" id="KW-0324">Glycolysis</keyword>
<feature type="binding site" evidence="10">
    <location>
        <begin position="140"/>
        <end position="142"/>
    </location>
    <ligand>
        <name>D-glyceraldehyde 3-phosphate</name>
        <dbReference type="ChEBI" id="CHEBI:59776"/>
    </ligand>
</feature>
<evidence type="ECO:0000256" key="12">
    <source>
        <dbReference type="RuleBase" id="RU003388"/>
    </source>
</evidence>
<dbReference type="PIRSF" id="PIRSF000149">
    <property type="entry name" value="GAP_DH"/>
    <property type="match status" value="1"/>
</dbReference>
<dbReference type="AlphaFoldDB" id="A0A075FJG0"/>
<comment type="caution">
    <text evidence="10">Lacks conserved residue(s) required for the propagation of feature annotation.</text>
</comment>
<dbReference type="EC" id="1.2.1.59" evidence="10 12"/>
<evidence type="ECO:0000256" key="5">
    <source>
        <dbReference type="ARBA" id="ARBA00023002"/>
    </source>
</evidence>
<comment type="pathway">
    <text evidence="1 10 12">Carbohydrate degradation; glycolysis; pyruvate from D-glyceraldehyde 3-phosphate: step 1/5.</text>
</comment>